<name>A0A517MMT4_9BACT</name>
<proteinExistence type="predicted"/>
<gene>
    <name evidence="2" type="ORF">FF011L_50040</name>
</gene>
<organism evidence="2 3">
    <name type="scientific">Roseimaritima multifibrata</name>
    <dbReference type="NCBI Taxonomy" id="1930274"/>
    <lineage>
        <taxon>Bacteria</taxon>
        <taxon>Pseudomonadati</taxon>
        <taxon>Planctomycetota</taxon>
        <taxon>Planctomycetia</taxon>
        <taxon>Pirellulales</taxon>
        <taxon>Pirellulaceae</taxon>
        <taxon>Roseimaritima</taxon>
    </lineage>
</organism>
<accession>A0A517MMT4</accession>
<feature type="region of interest" description="Disordered" evidence="1">
    <location>
        <begin position="120"/>
        <end position="147"/>
    </location>
</feature>
<evidence type="ECO:0000256" key="1">
    <source>
        <dbReference type="SAM" id="MobiDB-lite"/>
    </source>
</evidence>
<evidence type="ECO:0000313" key="2">
    <source>
        <dbReference type="EMBL" id="QDS96196.1"/>
    </source>
</evidence>
<dbReference type="KEGG" id="rml:FF011L_50040"/>
<dbReference type="RefSeq" id="WP_145354372.1">
    <property type="nucleotide sequence ID" value="NZ_CP036262.1"/>
</dbReference>
<dbReference type="EMBL" id="CP036262">
    <property type="protein sequence ID" value="QDS96196.1"/>
    <property type="molecule type" value="Genomic_DNA"/>
</dbReference>
<dbReference type="OrthoDB" id="6188198at2"/>
<sequence>MSKQSPRWWKAWQRLAPRFIKSGRSSKLDPHLKVVLDDLERQGLACGPLQSWIPTGSQANALQVAQGEMGKLLNPYFKAHEKSLQRVRSLLSSQQVPKILIPIFEANYLHRRPAPYAGIAKTSSGGAGSVGSSGSSPARQKTTKGIKQVRIAQQRLERARLEMPSATDWGRDSDSFLICIDETWPQKGKHGSEGVIAGVVWQGSEPDFDRLPRAKDHRYASLAAYGILEQLFRCPQALPFIMPIRLDDRSGQASQHYDDLLQASIQIVLGWLLPVDGKPASLKIWMDHDSRHPHGYDQTDFFQGLLRGNQRFARYDIQEVSWYDLDRIDSYIAYADQLAYLARESTKNNRALGEVANFKELPGYVPLTMDLVERLKRLEHLEENGDVESFLDLAVQLQKTRMGDLLVEDVRRRLSDRRDLQLRLLETLDRRYQHRSRDLRKLEKAVDVVQRIVSITPEQQGVRARLLSTAVQFQSANYDGDPYRVTELIAQYESIRDEALEDVPDLAVECDLHLAGVAADRLEFDQAILIAEDWAHDERFPFLPRFLRAKVLTTLGRFLAAGGFHEEAEGRLAQAITLMDAAAKALPSLGSWREIPAGYRAHNALDQQADDWYEKLQEAVGNPDDLVTSLIEDHDRRQDRYRHRLILRAMTAYGSDPLLRDATDRYVASREDWTMGEGEPWPEIAFYRACILWNVKETQAASKWFDLALVTLAARHRGVTMQLLTACVGTAAYCCFDDQHFYDEAIEAIEAVGDSLPAAAAMLQALNNALKRPAPHHLLEVQTQMRFHYH</sequence>
<protein>
    <submittedName>
        <fullName evidence="2">Uncharacterized protein</fullName>
    </submittedName>
</protein>
<dbReference type="Proteomes" id="UP000320672">
    <property type="component" value="Chromosome"/>
</dbReference>
<keyword evidence="3" id="KW-1185">Reference proteome</keyword>
<dbReference type="AlphaFoldDB" id="A0A517MMT4"/>
<reference evidence="2 3" key="1">
    <citation type="submission" date="2019-02" db="EMBL/GenBank/DDBJ databases">
        <title>Deep-cultivation of Planctomycetes and their phenomic and genomic characterization uncovers novel biology.</title>
        <authorList>
            <person name="Wiegand S."/>
            <person name="Jogler M."/>
            <person name="Boedeker C."/>
            <person name="Pinto D."/>
            <person name="Vollmers J."/>
            <person name="Rivas-Marin E."/>
            <person name="Kohn T."/>
            <person name="Peeters S.H."/>
            <person name="Heuer A."/>
            <person name="Rast P."/>
            <person name="Oberbeckmann S."/>
            <person name="Bunk B."/>
            <person name="Jeske O."/>
            <person name="Meyerdierks A."/>
            <person name="Storesund J.E."/>
            <person name="Kallscheuer N."/>
            <person name="Luecker S."/>
            <person name="Lage O.M."/>
            <person name="Pohl T."/>
            <person name="Merkel B.J."/>
            <person name="Hornburger P."/>
            <person name="Mueller R.-W."/>
            <person name="Bruemmer F."/>
            <person name="Labrenz M."/>
            <person name="Spormann A.M."/>
            <person name="Op den Camp H."/>
            <person name="Overmann J."/>
            <person name="Amann R."/>
            <person name="Jetten M.S.M."/>
            <person name="Mascher T."/>
            <person name="Medema M.H."/>
            <person name="Devos D.P."/>
            <person name="Kaster A.-K."/>
            <person name="Ovreas L."/>
            <person name="Rohde M."/>
            <person name="Galperin M.Y."/>
            <person name="Jogler C."/>
        </authorList>
    </citation>
    <scope>NUCLEOTIDE SEQUENCE [LARGE SCALE GENOMIC DNA]</scope>
    <source>
        <strain evidence="2 3">FF011L</strain>
    </source>
</reference>
<evidence type="ECO:0000313" key="3">
    <source>
        <dbReference type="Proteomes" id="UP000320672"/>
    </source>
</evidence>